<dbReference type="InterPro" id="IPR012910">
    <property type="entry name" value="Plug_dom"/>
</dbReference>
<organism evidence="10 11">
    <name type="scientific">Hallella colorans</name>
    <dbReference type="NCBI Taxonomy" id="1703337"/>
    <lineage>
        <taxon>Bacteria</taxon>
        <taxon>Pseudomonadati</taxon>
        <taxon>Bacteroidota</taxon>
        <taxon>Bacteroidia</taxon>
        <taxon>Bacteroidales</taxon>
        <taxon>Prevotellaceae</taxon>
        <taxon>Hallella</taxon>
    </lineage>
</organism>
<dbReference type="AlphaFoldDB" id="A0A2U0UH54"/>
<feature type="signal peptide" evidence="8">
    <location>
        <begin position="1"/>
        <end position="26"/>
    </location>
</feature>
<sequence>MKQKHHFLWAVVMAMLFFLMPCHVMAQNHEITLSYQDESLPTVFKRLESVSGYKISFSYDDVSQYRASGKLEKASIIEAMNHIIGDKPLGYTVDGLTVKVVRAQRDDKILPTVKGRVVMDDDGSAVMGATVVIDGTNQGVATDIDGKFVLQEVPKSAYLKISYIGATTVRLKVAAMMNVRLKSDELSLKNVVVTGYYTQRKQTFTGAVTSFSGSELRSVSDQNVLSTVAALDPSFNLTENLSMGSDPNNIPDIQVRGVNSLPNTDANLLNEQYKGKANLPTFILDGFEVSVEKIYDLDPNRVSNISILKDASATAIYGSRASNGVVIIDTKAPTPGQLKLNYTGSVDFEIADLSNYSLLNAREKLKYEDMAGLYYGSKAIYVKEDYLETYNERLKLVTKGYDTDWLSKPLRSVGITNRHSAQLEGGSDNFRYGVNFTYNNTAGVMKGSGRTRIGTGIKLQYNYKNLRFRDEITYDNVSSTQSPYGSFRTYTNLNPYYYPYDELGKLKKILFVNNTATGSSQIVNPMYNTTLNAYDKTVYDDFVNNFSVEWDIMRGLKLKGNFSLERINRNMDVFKSADHTDFINVKENKGSYTKGNRVTNNYDGNIILSYFTTLKEKHAVSFNGGWNIQETNDDYNSYTVYGFANQALDHPSLGANFKEGDHVRGYATKTRLMGFLLNTNYSYDDRYFVDASIRADGSSIFGSNKRWGAFWSSGIGWNLHKERFMEGNKMINQLRFKLSTGFTGNQNFYPYQSMMMYQYMSALSYQDYIGAIIKAYGNDNLKWQRTQKNNFGIDFELFNHYVSGYFNYFVENSKDLLVDVTMANYLGFEAYKENLGETQNRGFEFNVKASVIRTKDFRLNLFANGMHYKNKLRKISSGLSSYNAHADADASSKPYVRYVEGASINSIWVVPSAGIDPATGNEIFIKKDGSYTNAWSEKDYVPYKSTDPKLVGTFGLNAYYKGWELNSIFYYRFGGYAYNQTLVDKVENVNPYLNVDRRALYNRWSTPGVSAKFKRINDLTTTKPTSRFVEKDNLLRGTSLSIAYTFNRNWIKIFGAQYLKLMFTANDFLYTSSIHREMGTAYPYAHHYALSAQLTF</sequence>
<comment type="caution">
    <text evidence="10">The sequence shown here is derived from an EMBL/GenBank/DDBJ whole genome shotgun (WGS) entry which is preliminary data.</text>
</comment>
<keyword evidence="2 7" id="KW-0813">Transport</keyword>
<dbReference type="InterPro" id="IPR023997">
    <property type="entry name" value="TonB-dep_OMP_SusC/RagA_CS"/>
</dbReference>
<dbReference type="NCBIfam" id="TIGR04057">
    <property type="entry name" value="SusC_RagA_signa"/>
    <property type="match status" value="1"/>
</dbReference>
<accession>A0A2U0UH54</accession>
<dbReference type="OrthoDB" id="668629at2"/>
<keyword evidence="8" id="KW-0732">Signal</keyword>
<dbReference type="Pfam" id="PF07715">
    <property type="entry name" value="Plug"/>
    <property type="match status" value="1"/>
</dbReference>
<dbReference type="SUPFAM" id="SSF56935">
    <property type="entry name" value="Porins"/>
    <property type="match status" value="1"/>
</dbReference>
<evidence type="ECO:0000256" key="4">
    <source>
        <dbReference type="ARBA" id="ARBA00022692"/>
    </source>
</evidence>
<dbReference type="InterPro" id="IPR039426">
    <property type="entry name" value="TonB-dep_rcpt-like"/>
</dbReference>
<keyword evidence="3 7" id="KW-1134">Transmembrane beta strand</keyword>
<feature type="chain" id="PRO_5015476769" evidence="8">
    <location>
        <begin position="27"/>
        <end position="1096"/>
    </location>
</feature>
<dbReference type="Pfam" id="PF13715">
    <property type="entry name" value="CarbopepD_reg_2"/>
    <property type="match status" value="1"/>
</dbReference>
<evidence type="ECO:0000256" key="5">
    <source>
        <dbReference type="ARBA" id="ARBA00023136"/>
    </source>
</evidence>
<name>A0A2U0UH54_9BACT</name>
<dbReference type="InterPro" id="IPR037066">
    <property type="entry name" value="Plug_dom_sf"/>
</dbReference>
<dbReference type="PROSITE" id="PS52016">
    <property type="entry name" value="TONB_DEPENDENT_REC_3"/>
    <property type="match status" value="1"/>
</dbReference>
<reference evidence="10 11" key="1">
    <citation type="submission" date="2018-05" db="EMBL/GenBank/DDBJ databases">
        <title>Genomic Encyclopedia of Type Strains, Phase IV (KMG-IV): sequencing the most valuable type-strain genomes for metagenomic binning, comparative biology and taxonomic classification.</title>
        <authorList>
            <person name="Goeker M."/>
        </authorList>
    </citation>
    <scope>NUCLEOTIDE SEQUENCE [LARGE SCALE GENOMIC DNA]</scope>
    <source>
        <strain evidence="10 11">DSM 100333</strain>
    </source>
</reference>
<gene>
    <name evidence="10" type="ORF">C7379_10550</name>
</gene>
<evidence type="ECO:0000313" key="11">
    <source>
        <dbReference type="Proteomes" id="UP000245870"/>
    </source>
</evidence>
<dbReference type="GO" id="GO:0009279">
    <property type="term" value="C:cell outer membrane"/>
    <property type="evidence" value="ECO:0007669"/>
    <property type="project" value="UniProtKB-SubCell"/>
</dbReference>
<proteinExistence type="inferred from homology"/>
<dbReference type="InterPro" id="IPR008969">
    <property type="entry name" value="CarboxyPept-like_regulatory"/>
</dbReference>
<evidence type="ECO:0000259" key="9">
    <source>
        <dbReference type="Pfam" id="PF07715"/>
    </source>
</evidence>
<feature type="domain" description="TonB-dependent receptor plug" evidence="9">
    <location>
        <begin position="201"/>
        <end position="325"/>
    </location>
</feature>
<dbReference type="RefSeq" id="WP_116616083.1">
    <property type="nucleotide sequence ID" value="NZ_CALDWB010000032.1"/>
</dbReference>
<protein>
    <submittedName>
        <fullName evidence="10">TonB-linked SusC/RagA family outer membrane protein</fullName>
    </submittedName>
</protein>
<dbReference type="Gene3D" id="2.60.40.1120">
    <property type="entry name" value="Carboxypeptidase-like, regulatory domain"/>
    <property type="match status" value="1"/>
</dbReference>
<keyword evidence="11" id="KW-1185">Reference proteome</keyword>
<evidence type="ECO:0000256" key="8">
    <source>
        <dbReference type="SAM" id="SignalP"/>
    </source>
</evidence>
<comment type="similarity">
    <text evidence="7">Belongs to the TonB-dependent receptor family.</text>
</comment>
<dbReference type="EMBL" id="QENY01000005">
    <property type="protein sequence ID" value="PVX56929.1"/>
    <property type="molecule type" value="Genomic_DNA"/>
</dbReference>
<dbReference type="InterPro" id="IPR023996">
    <property type="entry name" value="TonB-dep_OMP_SusC/RagA"/>
</dbReference>
<dbReference type="InterPro" id="IPR036942">
    <property type="entry name" value="Beta-barrel_TonB_sf"/>
</dbReference>
<dbReference type="NCBIfam" id="TIGR04056">
    <property type="entry name" value="OMP_RagA_SusC"/>
    <property type="match status" value="1"/>
</dbReference>
<evidence type="ECO:0000256" key="7">
    <source>
        <dbReference type="PROSITE-ProRule" id="PRU01360"/>
    </source>
</evidence>
<evidence type="ECO:0000313" key="10">
    <source>
        <dbReference type="EMBL" id="PVX56929.1"/>
    </source>
</evidence>
<evidence type="ECO:0000256" key="6">
    <source>
        <dbReference type="ARBA" id="ARBA00023237"/>
    </source>
</evidence>
<dbReference type="Gene3D" id="2.40.170.20">
    <property type="entry name" value="TonB-dependent receptor, beta-barrel domain"/>
    <property type="match status" value="1"/>
</dbReference>
<comment type="subcellular location">
    <subcellularLocation>
        <location evidence="1 7">Cell outer membrane</location>
        <topology evidence="1 7">Multi-pass membrane protein</topology>
    </subcellularLocation>
</comment>
<evidence type="ECO:0000256" key="2">
    <source>
        <dbReference type="ARBA" id="ARBA00022448"/>
    </source>
</evidence>
<evidence type="ECO:0000256" key="3">
    <source>
        <dbReference type="ARBA" id="ARBA00022452"/>
    </source>
</evidence>
<keyword evidence="4 7" id="KW-0812">Transmembrane</keyword>
<keyword evidence="6 7" id="KW-0998">Cell outer membrane</keyword>
<dbReference type="Proteomes" id="UP000245870">
    <property type="component" value="Unassembled WGS sequence"/>
</dbReference>
<dbReference type="Gene3D" id="2.170.130.10">
    <property type="entry name" value="TonB-dependent receptor, plug domain"/>
    <property type="match status" value="1"/>
</dbReference>
<evidence type="ECO:0000256" key="1">
    <source>
        <dbReference type="ARBA" id="ARBA00004571"/>
    </source>
</evidence>
<keyword evidence="5 7" id="KW-0472">Membrane</keyword>
<dbReference type="SUPFAM" id="SSF49464">
    <property type="entry name" value="Carboxypeptidase regulatory domain-like"/>
    <property type="match status" value="1"/>
</dbReference>